<dbReference type="InterPro" id="IPR020846">
    <property type="entry name" value="MFS_dom"/>
</dbReference>
<dbReference type="Gene3D" id="1.20.1250.20">
    <property type="entry name" value="MFS general substrate transporter like domains"/>
    <property type="match status" value="1"/>
</dbReference>
<feature type="transmembrane region" description="Helical" evidence="7">
    <location>
        <begin position="228"/>
        <end position="246"/>
    </location>
</feature>
<feature type="transmembrane region" description="Helical" evidence="7">
    <location>
        <begin position="113"/>
        <end position="131"/>
    </location>
</feature>
<dbReference type="Gene3D" id="1.20.1720.10">
    <property type="entry name" value="Multidrug resistance protein D"/>
    <property type="match status" value="1"/>
</dbReference>
<name>A0ABM8V7D6_THEXY</name>
<feature type="transmembrane region" description="Helical" evidence="7">
    <location>
        <begin position="267"/>
        <end position="291"/>
    </location>
</feature>
<dbReference type="InterPro" id="IPR036259">
    <property type="entry name" value="MFS_trans_sf"/>
</dbReference>
<keyword evidence="4 7" id="KW-0812">Transmembrane</keyword>
<sequence length="479" mass="49887">MIAMRTRSKNTANAALLLLCVAQLMVLLDASIVQIALPSIQQEFGAASGRLQWITTAYTLCFGGFLLVGSRLGDRFGRRRTLAAGAWLFALASAAAGFAPAFGGLIAARALQGLSAALIAPMVFVFVAALFPEGPPRNRAMGILSSVSAVGFVTGLILGGTLTEWFGWRAVFFLTVLTGLLVAAALPILPADRAGDRRPLDLAGAMAATLGIGCLVLALSEGGTMRDAYWTVLLLALSVLLLALFVRIERAAAHPLLPLNLLYGQAFSGAAVAAFLFGSVIGPSIFMLTLYMQQAMAFEPLRAAAAFLPQELTVILAANLAGRWISRFGTRPVLLAGATAFALGSWRLSQLAAQDAYLAHILPGTVLIGIGVGCIMVGSSVAMTNGLARDDQGAAAGLWNVAPQIGASVSLAMLVSAAGWVSRGQLLHAPQSPEALAGYRAAFAALLIYTVIIGTGIWLLLRRPAPACRDRAAGSRSME</sequence>
<reference evidence="9 10" key="1">
    <citation type="submission" date="2021-04" db="EMBL/GenBank/DDBJ databases">
        <authorList>
            <person name="Rakotoarivonina H."/>
        </authorList>
    </citation>
    <scope>NUCLEOTIDE SEQUENCE [LARGE SCALE GENOMIC DNA]</scope>
    <source>
        <strain evidence="9 10">XE</strain>
    </source>
</reference>
<feature type="transmembrane region" description="Helical" evidence="7">
    <location>
        <begin position="441"/>
        <end position="461"/>
    </location>
</feature>
<feature type="domain" description="Major facilitator superfamily (MFS) profile" evidence="8">
    <location>
        <begin position="15"/>
        <end position="465"/>
    </location>
</feature>
<comment type="caution">
    <text evidence="9">The sequence shown here is derived from an EMBL/GenBank/DDBJ whole genome shotgun (WGS) entry which is preliminary data.</text>
</comment>
<evidence type="ECO:0000259" key="8">
    <source>
        <dbReference type="PROSITE" id="PS50850"/>
    </source>
</evidence>
<feature type="transmembrane region" description="Helical" evidence="7">
    <location>
        <begin position="143"/>
        <end position="162"/>
    </location>
</feature>
<dbReference type="EMBL" id="CAJRAY010000083">
    <property type="protein sequence ID" value="CAG5091620.1"/>
    <property type="molecule type" value="Genomic_DNA"/>
</dbReference>
<dbReference type="InterPro" id="IPR011701">
    <property type="entry name" value="MFS"/>
</dbReference>
<evidence type="ECO:0000256" key="3">
    <source>
        <dbReference type="ARBA" id="ARBA00022475"/>
    </source>
</evidence>
<keyword evidence="2" id="KW-0813">Transport</keyword>
<keyword evidence="5 7" id="KW-1133">Transmembrane helix</keyword>
<feature type="transmembrane region" description="Helical" evidence="7">
    <location>
        <begin position="51"/>
        <end position="70"/>
    </location>
</feature>
<keyword evidence="3" id="KW-1003">Cell membrane</keyword>
<evidence type="ECO:0000256" key="6">
    <source>
        <dbReference type="ARBA" id="ARBA00023136"/>
    </source>
</evidence>
<feature type="transmembrane region" description="Helical" evidence="7">
    <location>
        <begin position="82"/>
        <end position="107"/>
    </location>
</feature>
<feature type="transmembrane region" description="Helical" evidence="7">
    <location>
        <begin position="168"/>
        <end position="190"/>
    </location>
</feature>
<dbReference type="SUPFAM" id="SSF103473">
    <property type="entry name" value="MFS general substrate transporter"/>
    <property type="match status" value="1"/>
</dbReference>
<evidence type="ECO:0000313" key="10">
    <source>
        <dbReference type="Proteomes" id="UP000681526"/>
    </source>
</evidence>
<evidence type="ECO:0000256" key="4">
    <source>
        <dbReference type="ARBA" id="ARBA00022692"/>
    </source>
</evidence>
<dbReference type="PANTHER" id="PTHR42718:SF46">
    <property type="entry name" value="BLR6921 PROTEIN"/>
    <property type="match status" value="1"/>
</dbReference>
<evidence type="ECO:0000256" key="1">
    <source>
        <dbReference type="ARBA" id="ARBA00004651"/>
    </source>
</evidence>
<protein>
    <submittedName>
        <fullName evidence="9">Major facilitator superfamily MFS_1</fullName>
    </submittedName>
</protein>
<feature type="transmembrane region" description="Helical" evidence="7">
    <location>
        <begin position="361"/>
        <end position="384"/>
    </location>
</feature>
<feature type="transmembrane region" description="Helical" evidence="7">
    <location>
        <begin position="396"/>
        <end position="421"/>
    </location>
</feature>
<feature type="transmembrane region" description="Helical" evidence="7">
    <location>
        <begin position="303"/>
        <end position="321"/>
    </location>
</feature>
<keyword evidence="10" id="KW-1185">Reference proteome</keyword>
<evidence type="ECO:0000256" key="2">
    <source>
        <dbReference type="ARBA" id="ARBA00022448"/>
    </source>
</evidence>
<dbReference type="PANTHER" id="PTHR42718">
    <property type="entry name" value="MAJOR FACILITATOR SUPERFAMILY MULTIDRUG TRANSPORTER MFSC"/>
    <property type="match status" value="1"/>
</dbReference>
<keyword evidence="6 7" id="KW-0472">Membrane</keyword>
<dbReference type="CDD" id="cd17321">
    <property type="entry name" value="MFS_MMR_MDR_like"/>
    <property type="match status" value="1"/>
</dbReference>
<accession>A0ABM8V7D6</accession>
<gene>
    <name evidence="9" type="primary">txxe 3150</name>
    <name evidence="9" type="ORF">TXXE_15955</name>
</gene>
<proteinExistence type="predicted"/>
<dbReference type="PROSITE" id="PS50850">
    <property type="entry name" value="MFS"/>
    <property type="match status" value="1"/>
</dbReference>
<feature type="transmembrane region" description="Helical" evidence="7">
    <location>
        <begin position="202"/>
        <end position="222"/>
    </location>
</feature>
<organism evidence="9 10">
    <name type="scientific">Thermobacillus xylanilyticus</name>
    <dbReference type="NCBI Taxonomy" id="76633"/>
    <lineage>
        <taxon>Bacteria</taxon>
        <taxon>Bacillati</taxon>
        <taxon>Bacillota</taxon>
        <taxon>Bacilli</taxon>
        <taxon>Bacillales</taxon>
        <taxon>Paenibacillaceae</taxon>
        <taxon>Thermobacillus</taxon>
    </lineage>
</organism>
<dbReference type="Pfam" id="PF07690">
    <property type="entry name" value="MFS_1"/>
    <property type="match status" value="1"/>
</dbReference>
<comment type="subcellular location">
    <subcellularLocation>
        <location evidence="1">Cell membrane</location>
        <topology evidence="1">Multi-pass membrane protein</topology>
    </subcellularLocation>
</comment>
<evidence type="ECO:0000256" key="5">
    <source>
        <dbReference type="ARBA" id="ARBA00022989"/>
    </source>
</evidence>
<dbReference type="Proteomes" id="UP000681526">
    <property type="component" value="Unassembled WGS sequence"/>
</dbReference>
<evidence type="ECO:0000256" key="7">
    <source>
        <dbReference type="SAM" id="Phobius"/>
    </source>
</evidence>
<feature type="transmembrane region" description="Helical" evidence="7">
    <location>
        <begin position="333"/>
        <end position="349"/>
    </location>
</feature>
<evidence type="ECO:0000313" key="9">
    <source>
        <dbReference type="EMBL" id="CAG5091620.1"/>
    </source>
</evidence>